<evidence type="ECO:0008006" key="4">
    <source>
        <dbReference type="Google" id="ProtNLM"/>
    </source>
</evidence>
<evidence type="ECO:0000256" key="1">
    <source>
        <dbReference type="SAM" id="Phobius"/>
    </source>
</evidence>
<evidence type="ECO:0000313" key="3">
    <source>
        <dbReference type="Proteomes" id="UP000600247"/>
    </source>
</evidence>
<name>A0A917HER6_9BACL</name>
<keyword evidence="3" id="KW-1185">Reference proteome</keyword>
<keyword evidence="1" id="KW-0472">Membrane</keyword>
<dbReference type="EMBL" id="BMHY01000006">
    <property type="protein sequence ID" value="GGG75582.1"/>
    <property type="molecule type" value="Genomic_DNA"/>
</dbReference>
<gene>
    <name evidence="2" type="ORF">GCM10010918_34860</name>
</gene>
<dbReference type="Pfam" id="PF11193">
    <property type="entry name" value="DUF2812"/>
    <property type="match status" value="1"/>
</dbReference>
<keyword evidence="1" id="KW-0812">Transmembrane</keyword>
<dbReference type="InterPro" id="IPR021359">
    <property type="entry name" value="DUF2812"/>
</dbReference>
<keyword evidence="1" id="KW-1133">Transmembrane helix</keyword>
<feature type="transmembrane region" description="Helical" evidence="1">
    <location>
        <begin position="117"/>
        <end position="137"/>
    </location>
</feature>
<organism evidence="2 3">
    <name type="scientific">Paenibacillus radicis</name>
    <name type="common">ex Gao et al. 2016</name>
    <dbReference type="NCBI Taxonomy" id="1737354"/>
    <lineage>
        <taxon>Bacteria</taxon>
        <taxon>Bacillati</taxon>
        <taxon>Bacillota</taxon>
        <taxon>Bacilli</taxon>
        <taxon>Bacillales</taxon>
        <taxon>Paenibacillaceae</taxon>
        <taxon>Paenibacillus</taxon>
    </lineage>
</organism>
<protein>
    <recommendedName>
        <fullName evidence="4">DUF2812 domain-containing protein</fullName>
    </recommendedName>
</protein>
<dbReference type="AlphaFoldDB" id="A0A917HER6"/>
<reference evidence="2 3" key="1">
    <citation type="journal article" date="2014" name="Int. J. Syst. Evol. Microbiol.">
        <title>Complete genome sequence of Corynebacterium casei LMG S-19264T (=DSM 44701T), isolated from a smear-ripened cheese.</title>
        <authorList>
            <consortium name="US DOE Joint Genome Institute (JGI-PGF)"/>
            <person name="Walter F."/>
            <person name="Albersmeier A."/>
            <person name="Kalinowski J."/>
            <person name="Ruckert C."/>
        </authorList>
    </citation>
    <scope>NUCLEOTIDE SEQUENCE [LARGE SCALE GENOMIC DNA]</scope>
    <source>
        <strain evidence="2 3">CGMCC 1.15286</strain>
    </source>
</reference>
<comment type="caution">
    <text evidence="2">The sequence shown here is derived from an EMBL/GenBank/DDBJ whole genome shotgun (WGS) entry which is preliminary data.</text>
</comment>
<dbReference type="RefSeq" id="WP_188890470.1">
    <property type="nucleotide sequence ID" value="NZ_BMHY01000006.1"/>
</dbReference>
<accession>A0A917HER6</accession>
<dbReference type="Proteomes" id="UP000600247">
    <property type="component" value="Unassembled WGS sequence"/>
</dbReference>
<evidence type="ECO:0000313" key="2">
    <source>
        <dbReference type="EMBL" id="GGG75582.1"/>
    </source>
</evidence>
<proteinExistence type="predicted"/>
<feature type="transmembrane region" description="Helical" evidence="1">
    <location>
        <begin position="149"/>
        <end position="169"/>
    </location>
</feature>
<sequence length="179" mass="20142">MKQTKYVTSGGLAFTEKRDMRKLSKYARKGWLLDSFAPFGYKLRKAEPQNYAYEVDFQVSPDEDYFAIFAEAGWAHICSAGNGFHVFQAPAGTKPIYTDKATLVEKYEREKKMMGRAALPLLLVTLVLALVKAAGIYGVLPALAGNIGFWLAIVSLIVLIFPGMPYIAYHFKLIKYRKQ</sequence>